<evidence type="ECO:0000313" key="1">
    <source>
        <dbReference type="EMBL" id="GBN85391.1"/>
    </source>
</evidence>
<dbReference type="Proteomes" id="UP000499080">
    <property type="component" value="Unassembled WGS sequence"/>
</dbReference>
<accession>A0A4Y2SBV9</accession>
<protein>
    <submittedName>
        <fullName evidence="1">Uncharacterized protein</fullName>
    </submittedName>
</protein>
<sequence>MFRTLNTCTHLVQVSKILVGCMHKSTFLTTSLVGSRRRNSTGSIAPVHPVPSSLELSWRPGAPQRVPCKSAHEKLLPRLLSPISLALAAAPRR</sequence>
<dbReference type="AlphaFoldDB" id="A0A4Y2SBV9"/>
<organism evidence="1 2">
    <name type="scientific">Araneus ventricosus</name>
    <name type="common">Orbweaver spider</name>
    <name type="synonym">Epeira ventricosa</name>
    <dbReference type="NCBI Taxonomy" id="182803"/>
    <lineage>
        <taxon>Eukaryota</taxon>
        <taxon>Metazoa</taxon>
        <taxon>Ecdysozoa</taxon>
        <taxon>Arthropoda</taxon>
        <taxon>Chelicerata</taxon>
        <taxon>Arachnida</taxon>
        <taxon>Araneae</taxon>
        <taxon>Araneomorphae</taxon>
        <taxon>Entelegynae</taxon>
        <taxon>Araneoidea</taxon>
        <taxon>Araneidae</taxon>
        <taxon>Araneus</taxon>
    </lineage>
</organism>
<gene>
    <name evidence="1" type="ORF">AVEN_87471_1</name>
</gene>
<reference evidence="1 2" key="1">
    <citation type="journal article" date="2019" name="Sci. Rep.">
        <title>Orb-weaving spider Araneus ventricosus genome elucidates the spidroin gene catalogue.</title>
        <authorList>
            <person name="Kono N."/>
            <person name="Nakamura H."/>
            <person name="Ohtoshi R."/>
            <person name="Moran D.A.P."/>
            <person name="Shinohara A."/>
            <person name="Yoshida Y."/>
            <person name="Fujiwara M."/>
            <person name="Mori M."/>
            <person name="Tomita M."/>
            <person name="Arakawa K."/>
        </authorList>
    </citation>
    <scope>NUCLEOTIDE SEQUENCE [LARGE SCALE GENOMIC DNA]</scope>
</reference>
<dbReference type="EMBL" id="BGPR01020747">
    <property type="protein sequence ID" value="GBN85391.1"/>
    <property type="molecule type" value="Genomic_DNA"/>
</dbReference>
<evidence type="ECO:0000313" key="2">
    <source>
        <dbReference type="Proteomes" id="UP000499080"/>
    </source>
</evidence>
<comment type="caution">
    <text evidence="1">The sequence shown here is derived from an EMBL/GenBank/DDBJ whole genome shotgun (WGS) entry which is preliminary data.</text>
</comment>
<name>A0A4Y2SBV9_ARAVE</name>
<keyword evidence="2" id="KW-1185">Reference proteome</keyword>
<proteinExistence type="predicted"/>